<gene>
    <name evidence="9" type="ORF">R0H03_06960</name>
</gene>
<dbReference type="Proteomes" id="UP001280415">
    <property type="component" value="Unassembled WGS sequence"/>
</dbReference>
<keyword evidence="9" id="KW-0176">Collagen</keyword>
<comment type="caution">
    <text evidence="9">The sequence shown here is derived from an EMBL/GenBank/DDBJ whole genome shotgun (WGS) entry which is preliminary data.</text>
</comment>
<dbReference type="RefSeq" id="WP_317052285.1">
    <property type="nucleotide sequence ID" value="NZ_CP138502.1"/>
</dbReference>
<keyword evidence="6" id="KW-0812">Transmembrane</keyword>
<dbReference type="InterPro" id="IPR008456">
    <property type="entry name" value="Collagen-bd_dom"/>
</dbReference>
<evidence type="ECO:0000256" key="2">
    <source>
        <dbReference type="ARBA" id="ARBA00022512"/>
    </source>
</evidence>
<keyword evidence="5" id="KW-0572">Peptidoglycan-anchor</keyword>
<comment type="subcellular location">
    <subcellularLocation>
        <location evidence="1">Secreted</location>
        <location evidence="1">Cell wall</location>
        <topology evidence="1">Peptidoglycan-anchor</topology>
    </subcellularLocation>
</comment>
<organism evidence="9 10">
    <name type="scientific">Pediococcus acidilactici</name>
    <dbReference type="NCBI Taxonomy" id="1254"/>
    <lineage>
        <taxon>Bacteria</taxon>
        <taxon>Bacillati</taxon>
        <taxon>Bacillota</taxon>
        <taxon>Bacilli</taxon>
        <taxon>Lactobacillales</taxon>
        <taxon>Lactobacillaceae</taxon>
        <taxon>Pediococcus</taxon>
        <taxon>Pediococcus acidilactici group</taxon>
    </lineage>
</organism>
<evidence type="ECO:0000256" key="5">
    <source>
        <dbReference type="ARBA" id="ARBA00023088"/>
    </source>
</evidence>
<evidence type="ECO:0000259" key="7">
    <source>
        <dbReference type="Pfam" id="PF05737"/>
    </source>
</evidence>
<evidence type="ECO:0000256" key="4">
    <source>
        <dbReference type="ARBA" id="ARBA00022729"/>
    </source>
</evidence>
<dbReference type="GO" id="GO:0007155">
    <property type="term" value="P:cell adhesion"/>
    <property type="evidence" value="ECO:0007669"/>
    <property type="project" value="InterPro"/>
</dbReference>
<protein>
    <submittedName>
        <fullName evidence="9">Collagen binding domain-containing protein</fullName>
    </submittedName>
</protein>
<dbReference type="InterPro" id="IPR011252">
    <property type="entry name" value="Fibrogen-bd_dom1"/>
</dbReference>
<reference evidence="9" key="1">
    <citation type="journal article" date="2023" name="PeerJ">
        <title>Selection and evaluation of lactic acid bacteria from chicken feces in Thailand as potential probiotics.</title>
        <authorList>
            <person name="Khurajog B."/>
            <person name="Disastra Y."/>
            <person name="Lawwyne L.D."/>
            <person name="Sirichokchatchawan W."/>
            <person name="Niyomtham W."/>
            <person name="Yindee J."/>
            <person name="Hampson D.J."/>
            <person name="Prapasarakul N."/>
        </authorList>
    </citation>
    <scope>NUCLEOTIDE SEQUENCE</scope>
    <source>
        <strain evidence="9">BF14</strain>
    </source>
</reference>
<keyword evidence="6" id="KW-0472">Membrane</keyword>
<dbReference type="AlphaFoldDB" id="A0AAW8YMQ8"/>
<dbReference type="SUPFAM" id="SSF49401">
    <property type="entry name" value="Bacterial adhesins"/>
    <property type="match status" value="2"/>
</dbReference>
<evidence type="ECO:0000313" key="10">
    <source>
        <dbReference type="Proteomes" id="UP001280415"/>
    </source>
</evidence>
<keyword evidence="2" id="KW-0134">Cell wall</keyword>
<evidence type="ECO:0000259" key="8">
    <source>
        <dbReference type="Pfam" id="PF17961"/>
    </source>
</evidence>
<feature type="domain" description="SDR-like Ig" evidence="8">
    <location>
        <begin position="54"/>
        <end position="146"/>
    </location>
</feature>
<keyword evidence="3" id="KW-0964">Secreted</keyword>
<feature type="transmembrane region" description="Helical" evidence="6">
    <location>
        <begin position="347"/>
        <end position="367"/>
    </location>
</feature>
<evidence type="ECO:0000256" key="3">
    <source>
        <dbReference type="ARBA" id="ARBA00022525"/>
    </source>
</evidence>
<evidence type="ECO:0000313" key="9">
    <source>
        <dbReference type="EMBL" id="MDV2911600.1"/>
    </source>
</evidence>
<dbReference type="Pfam" id="PF17961">
    <property type="entry name" value="Big_8"/>
    <property type="match status" value="1"/>
</dbReference>
<proteinExistence type="predicted"/>
<reference evidence="9" key="2">
    <citation type="submission" date="2023-10" db="EMBL/GenBank/DDBJ databases">
        <authorList>
            <person name="Khurajog B."/>
        </authorList>
    </citation>
    <scope>NUCLEOTIDE SEQUENCE</scope>
    <source>
        <strain evidence="9">BF14</strain>
    </source>
</reference>
<dbReference type="InterPro" id="IPR041171">
    <property type="entry name" value="SDR_Ig"/>
</dbReference>
<dbReference type="Gene3D" id="2.60.40.1280">
    <property type="match status" value="1"/>
</dbReference>
<name>A0AAW8YMQ8_PEDAC</name>
<dbReference type="GO" id="GO:0005518">
    <property type="term" value="F:collagen binding"/>
    <property type="evidence" value="ECO:0007669"/>
    <property type="project" value="InterPro"/>
</dbReference>
<keyword evidence="6" id="KW-1133">Transmembrane helix</keyword>
<evidence type="ECO:0000256" key="1">
    <source>
        <dbReference type="ARBA" id="ARBA00004168"/>
    </source>
</evidence>
<dbReference type="Gene3D" id="2.60.40.740">
    <property type="match status" value="1"/>
</dbReference>
<feature type="domain" description="Collagen binding" evidence="7">
    <location>
        <begin position="175"/>
        <end position="299"/>
    </location>
</feature>
<dbReference type="EMBL" id="JAWJAX010000008">
    <property type="protein sequence ID" value="MDV2911600.1"/>
    <property type="molecule type" value="Genomic_DNA"/>
</dbReference>
<dbReference type="InterPro" id="IPR008966">
    <property type="entry name" value="Adhesion_dom_sf"/>
</dbReference>
<sequence length="371" mass="42247">MRKRWLLGLVIAIIYFWESNQTIAYSSTDWGDQFITNVSLGDAQHNDRTSFGLYDKLVGKWEFKIPANVSVKAQDQLTFKVPRNLRLVSNAQFNLKDRHGQVIGRVDAQRGSGKITVRLARYVTQHDGGIYGNFKLGLLWDYDRVKPASTVAVSWPRLRTEKYKILPHRGPNSRETVYSWGWYDTKDPQLIHWRVRLNYAKQPLRQVTYTDLIGVNQQLVSDSIKVKKVKFDRSGRKFKVLASRSPKRITQYSQLRFAVALGDLNGANLIDFETRATNSMARCFKHQAQLTGVNLNEKNTGKTPVKRASGTGSRLGGIRGVSLRDDDARQPLPLRLDTVLAGDDHQLVIKFGLVTLGLVACVGWFVYRRPR</sequence>
<keyword evidence="4" id="KW-0732">Signal</keyword>
<dbReference type="Pfam" id="PF05737">
    <property type="entry name" value="Collagen_bind"/>
    <property type="match status" value="1"/>
</dbReference>
<accession>A0AAW8YMQ8</accession>
<evidence type="ECO:0000256" key="6">
    <source>
        <dbReference type="SAM" id="Phobius"/>
    </source>
</evidence>